<evidence type="ECO:0000256" key="6">
    <source>
        <dbReference type="ARBA" id="ARBA00022801"/>
    </source>
</evidence>
<comment type="pathway">
    <text evidence="2">Amino-acid biosynthesis; L-histidine biosynthesis; L-histidine from 5-phospho-alpha-D-ribose 1-diphosphate: step 3/9.</text>
</comment>
<keyword evidence="4" id="KW-0963">Cytoplasm</keyword>
<keyword evidence="10" id="KW-1185">Reference proteome</keyword>
<dbReference type="Gene3D" id="3.10.20.810">
    <property type="entry name" value="Phosphoribosyl-AMP cyclohydrolase"/>
    <property type="match status" value="1"/>
</dbReference>
<dbReference type="InterPro" id="IPR002496">
    <property type="entry name" value="PRib_AMP_CycHydrolase_dom"/>
</dbReference>
<accession>A0ABS4KGJ9</accession>
<feature type="domain" description="Phosphoribosyl-AMP cyclohydrolase" evidence="8">
    <location>
        <begin position="28"/>
        <end position="101"/>
    </location>
</feature>
<protein>
    <recommendedName>
        <fullName evidence="3">phosphoribosyl-AMP cyclohydrolase</fullName>
        <ecNumber evidence="3">3.5.4.19</ecNumber>
    </recommendedName>
</protein>
<evidence type="ECO:0000256" key="7">
    <source>
        <dbReference type="ARBA" id="ARBA00023102"/>
    </source>
</evidence>
<dbReference type="PANTHER" id="PTHR42945">
    <property type="entry name" value="HISTIDINE BIOSYNTHESIS BIFUNCTIONAL PROTEIN"/>
    <property type="match status" value="1"/>
</dbReference>
<dbReference type="InterPro" id="IPR038019">
    <property type="entry name" value="PRib_AMP_CycHydrolase_sf"/>
</dbReference>
<keyword evidence="5" id="KW-0028">Amino-acid biosynthesis</keyword>
<dbReference type="PANTHER" id="PTHR42945:SF9">
    <property type="entry name" value="HISTIDINE BIOSYNTHESIS BIFUNCTIONAL PROTEIN HISIE"/>
    <property type="match status" value="1"/>
</dbReference>
<dbReference type="GO" id="GO:0004635">
    <property type="term" value="F:phosphoribosyl-AMP cyclohydrolase activity"/>
    <property type="evidence" value="ECO:0007669"/>
    <property type="project" value="UniProtKB-EC"/>
</dbReference>
<evidence type="ECO:0000256" key="3">
    <source>
        <dbReference type="ARBA" id="ARBA00012721"/>
    </source>
</evidence>
<comment type="catalytic activity">
    <reaction evidence="1">
        <text>1-(5-phospho-beta-D-ribosyl)-5'-AMP + H2O = 1-(5-phospho-beta-D-ribosyl)-5-[(5-phospho-beta-D-ribosylamino)methylideneamino]imidazole-4-carboxamide</text>
        <dbReference type="Rhea" id="RHEA:20049"/>
        <dbReference type="ChEBI" id="CHEBI:15377"/>
        <dbReference type="ChEBI" id="CHEBI:58435"/>
        <dbReference type="ChEBI" id="CHEBI:59457"/>
        <dbReference type="EC" id="3.5.4.19"/>
    </reaction>
</comment>
<dbReference type="EMBL" id="JAGGLI010000005">
    <property type="protein sequence ID" value="MBP2026872.1"/>
    <property type="molecule type" value="Genomic_DNA"/>
</dbReference>
<evidence type="ECO:0000313" key="9">
    <source>
        <dbReference type="EMBL" id="MBP2026872.1"/>
    </source>
</evidence>
<evidence type="ECO:0000256" key="1">
    <source>
        <dbReference type="ARBA" id="ARBA00000024"/>
    </source>
</evidence>
<evidence type="ECO:0000313" key="10">
    <source>
        <dbReference type="Proteomes" id="UP001314903"/>
    </source>
</evidence>
<dbReference type="RefSeq" id="WP_245330738.1">
    <property type="nucleotide sequence ID" value="NZ_JAGGLI010000005.1"/>
</dbReference>
<evidence type="ECO:0000256" key="4">
    <source>
        <dbReference type="ARBA" id="ARBA00022490"/>
    </source>
</evidence>
<evidence type="ECO:0000256" key="2">
    <source>
        <dbReference type="ARBA" id="ARBA00005169"/>
    </source>
</evidence>
<name>A0ABS4KGJ9_9FIRM</name>
<dbReference type="EC" id="3.5.4.19" evidence="3"/>
<dbReference type="GO" id="GO:0004636">
    <property type="term" value="F:phosphoribosyl-ATP diphosphatase activity"/>
    <property type="evidence" value="ECO:0007669"/>
    <property type="project" value="UniProtKB-EC"/>
</dbReference>
<dbReference type="SUPFAM" id="SSF141734">
    <property type="entry name" value="HisI-like"/>
    <property type="match status" value="1"/>
</dbReference>
<gene>
    <name evidence="9" type="ORF">J2Z35_000664</name>
</gene>
<evidence type="ECO:0000259" key="8">
    <source>
        <dbReference type="Pfam" id="PF01502"/>
    </source>
</evidence>
<keyword evidence="6 9" id="KW-0378">Hydrolase</keyword>
<dbReference type="NCBIfam" id="NF000768">
    <property type="entry name" value="PRK00051.1"/>
    <property type="match status" value="1"/>
</dbReference>
<keyword evidence="7" id="KW-0368">Histidine biosynthesis</keyword>
<comment type="caution">
    <text evidence="9">The sequence shown here is derived from an EMBL/GenBank/DDBJ whole genome shotgun (WGS) entry which is preliminary data.</text>
</comment>
<proteinExistence type="predicted"/>
<organism evidence="9 10">
    <name type="scientific">Acetoanaerobium pronyense</name>
    <dbReference type="NCBI Taxonomy" id="1482736"/>
    <lineage>
        <taxon>Bacteria</taxon>
        <taxon>Bacillati</taxon>
        <taxon>Bacillota</taxon>
        <taxon>Clostridia</taxon>
        <taxon>Peptostreptococcales</taxon>
        <taxon>Filifactoraceae</taxon>
        <taxon>Acetoanaerobium</taxon>
    </lineage>
</organism>
<dbReference type="Proteomes" id="UP001314903">
    <property type="component" value="Unassembled WGS sequence"/>
</dbReference>
<sequence length="104" mass="11983">MNIFMEIDFYKGLVPAVIQDESTSEILMVGYMNRESLEKTLETGLVTFYSRKRKKLWVKGETSGNFIKLKDIYLDCDKDCILIKGNPMGPVCHTGERTCFFTKI</sequence>
<reference evidence="9 10" key="1">
    <citation type="submission" date="2021-03" db="EMBL/GenBank/DDBJ databases">
        <title>Genomic Encyclopedia of Type Strains, Phase IV (KMG-IV): sequencing the most valuable type-strain genomes for metagenomic binning, comparative biology and taxonomic classification.</title>
        <authorList>
            <person name="Goeker M."/>
        </authorList>
    </citation>
    <scope>NUCLEOTIDE SEQUENCE [LARGE SCALE GENOMIC DNA]</scope>
    <source>
        <strain evidence="9 10">DSM 27512</strain>
    </source>
</reference>
<evidence type="ECO:0000256" key="5">
    <source>
        <dbReference type="ARBA" id="ARBA00022605"/>
    </source>
</evidence>
<dbReference type="Pfam" id="PF01502">
    <property type="entry name" value="PRA-CH"/>
    <property type="match status" value="1"/>
</dbReference>